<dbReference type="PaxDb" id="515619-EUBREC_2199"/>
<protein>
    <submittedName>
        <fullName evidence="1">Uncharacterized protein</fullName>
    </submittedName>
</protein>
<dbReference type="HOGENOM" id="CLU_3270241_0_0_9"/>
<evidence type="ECO:0000313" key="2">
    <source>
        <dbReference type="EMBL" id="ACR76264.1"/>
    </source>
</evidence>
<organism evidence="1 3">
    <name type="scientific">Agathobacter rectalis (strain ATCC 33656 / DSM 3377 / JCM 17463 / KCTC 5835 / VPI 0990)</name>
    <name type="common">Eubacterium rectale</name>
    <dbReference type="NCBI Taxonomy" id="515619"/>
    <lineage>
        <taxon>Bacteria</taxon>
        <taxon>Bacillati</taxon>
        <taxon>Bacillota</taxon>
        <taxon>Clostridia</taxon>
        <taxon>Lachnospirales</taxon>
        <taxon>Lachnospiraceae</taxon>
        <taxon>Agathobacter</taxon>
    </lineage>
</organism>
<gene>
    <name evidence="1" type="ordered locus">EUBREC_2199</name>
    <name evidence="2" type="ordered locus">EUBREC_2533</name>
</gene>
<dbReference type="KEGG" id="ere:EUBREC_2533"/>
<dbReference type="AlphaFoldDB" id="C4ZCX6"/>
<reference evidence="1 3" key="1">
    <citation type="journal article" date="2009" name="Proc. Natl. Acad. Sci. U.S.A.">
        <title>Characterizing a model human gut microbiota composed of members of its two dominant bacterial phyla.</title>
        <authorList>
            <person name="Mahowald M.A."/>
            <person name="Rey F.E."/>
            <person name="Seedorf H."/>
            <person name="Turnbaugh P.J."/>
            <person name="Fulton R.S."/>
            <person name="Wollam A."/>
            <person name="Shah N."/>
            <person name="Wang C."/>
            <person name="Magrini V."/>
            <person name="Wilson R.K."/>
            <person name="Cantarel B.L."/>
            <person name="Coutinho P.M."/>
            <person name="Henrissat B."/>
            <person name="Crock L.W."/>
            <person name="Russell A."/>
            <person name="Verberkmoes N.C."/>
            <person name="Hettich R.L."/>
            <person name="Gordon J.I."/>
        </authorList>
    </citation>
    <scope>NUCLEOTIDE SEQUENCE [LARGE SCALE GENOMIC DNA]</scope>
    <source>
        <strain evidence="1">ATCC 33656</strain>
        <strain evidence="3">ATCC 33656 / DSM 3377 / JCM 17463 / KCTC 5835 / LMG 30912 / VPI 0990</strain>
    </source>
</reference>
<name>C4ZCX6_AGARV</name>
<evidence type="ECO:0000313" key="3">
    <source>
        <dbReference type="Proteomes" id="UP000001477"/>
    </source>
</evidence>
<accession>C4ZCX6</accession>
<dbReference type="Proteomes" id="UP000001477">
    <property type="component" value="Chromosome"/>
</dbReference>
<sequence length="41" mass="4851">MRSALLYTMVTSFKAYRTDLPRYHTFLPLHPSASFIMHYSV</sequence>
<dbReference type="EMBL" id="CP001107">
    <property type="protein sequence ID" value="ACR75939.1"/>
    <property type="molecule type" value="Genomic_DNA"/>
</dbReference>
<evidence type="ECO:0000313" key="1">
    <source>
        <dbReference type="EMBL" id="ACR75939.1"/>
    </source>
</evidence>
<dbReference type="KEGG" id="ere:EUBREC_2199"/>
<proteinExistence type="predicted"/>
<dbReference type="EMBL" id="CP001107">
    <property type="protein sequence ID" value="ACR76264.1"/>
    <property type="molecule type" value="Genomic_DNA"/>
</dbReference>